<reference evidence="5" key="1">
    <citation type="submission" date="2016-10" db="EMBL/GenBank/DDBJ databases">
        <authorList>
            <person name="Varghese N."/>
            <person name="Submissions S."/>
        </authorList>
    </citation>
    <scope>NUCLEOTIDE SEQUENCE [LARGE SCALE GENOMIC DNA]</scope>
    <source>
        <strain evidence="5">LMG 24000</strain>
    </source>
</reference>
<accession>A0A1H4GI57</accession>
<dbReference type="GO" id="GO:0000160">
    <property type="term" value="P:phosphorelay signal transduction system"/>
    <property type="evidence" value="ECO:0007669"/>
    <property type="project" value="InterPro"/>
</dbReference>
<dbReference type="InterPro" id="IPR050595">
    <property type="entry name" value="Bact_response_regulator"/>
</dbReference>
<dbReference type="Pfam" id="PF00072">
    <property type="entry name" value="Response_reg"/>
    <property type="match status" value="1"/>
</dbReference>
<dbReference type="Gene3D" id="3.40.50.2300">
    <property type="match status" value="1"/>
</dbReference>
<dbReference type="InterPro" id="IPR036641">
    <property type="entry name" value="HPT_dom_sf"/>
</dbReference>
<dbReference type="SUPFAM" id="SSF47226">
    <property type="entry name" value="Histidine-containing phosphotransfer domain, HPT domain"/>
    <property type="match status" value="1"/>
</dbReference>
<dbReference type="RefSeq" id="WP_090535318.1">
    <property type="nucleotide sequence ID" value="NZ_FNRQ01000006.1"/>
</dbReference>
<dbReference type="Proteomes" id="UP000198638">
    <property type="component" value="Unassembled WGS sequence"/>
</dbReference>
<dbReference type="InterPro" id="IPR011006">
    <property type="entry name" value="CheY-like_superfamily"/>
</dbReference>
<organism evidence="4 5">
    <name type="scientific">Paraburkholderia sartisoli</name>
    <dbReference type="NCBI Taxonomy" id="83784"/>
    <lineage>
        <taxon>Bacteria</taxon>
        <taxon>Pseudomonadati</taxon>
        <taxon>Pseudomonadota</taxon>
        <taxon>Betaproteobacteria</taxon>
        <taxon>Burkholderiales</taxon>
        <taxon>Burkholderiaceae</taxon>
        <taxon>Paraburkholderia</taxon>
    </lineage>
</organism>
<dbReference type="STRING" id="83784.SAMN05192564_1065"/>
<dbReference type="EMBL" id="FNRQ01000006">
    <property type="protein sequence ID" value="SEB08558.1"/>
    <property type="molecule type" value="Genomic_DNA"/>
</dbReference>
<dbReference type="SUPFAM" id="SSF52172">
    <property type="entry name" value="CheY-like"/>
    <property type="match status" value="1"/>
</dbReference>
<feature type="modified residue" description="4-aspartylphosphate" evidence="2">
    <location>
        <position position="64"/>
    </location>
</feature>
<feature type="domain" description="Response regulatory" evidence="3">
    <location>
        <begin position="15"/>
        <end position="128"/>
    </location>
</feature>
<evidence type="ECO:0000256" key="1">
    <source>
        <dbReference type="ARBA" id="ARBA00022553"/>
    </source>
</evidence>
<dbReference type="SMART" id="SM00448">
    <property type="entry name" value="REC"/>
    <property type="match status" value="1"/>
</dbReference>
<dbReference type="OrthoDB" id="8994895at2"/>
<keyword evidence="1 2" id="KW-0597">Phosphoprotein</keyword>
<dbReference type="PROSITE" id="PS50110">
    <property type="entry name" value="RESPONSE_REGULATORY"/>
    <property type="match status" value="1"/>
</dbReference>
<gene>
    <name evidence="4" type="ORF">SAMN05192564_1065</name>
</gene>
<dbReference type="PANTHER" id="PTHR44591:SF3">
    <property type="entry name" value="RESPONSE REGULATORY DOMAIN-CONTAINING PROTEIN"/>
    <property type="match status" value="1"/>
</dbReference>
<dbReference type="AlphaFoldDB" id="A0A1H4GI57"/>
<evidence type="ECO:0000313" key="4">
    <source>
        <dbReference type="EMBL" id="SEB08558.1"/>
    </source>
</evidence>
<keyword evidence="5" id="KW-1185">Reference proteome</keyword>
<evidence type="ECO:0000313" key="5">
    <source>
        <dbReference type="Proteomes" id="UP000198638"/>
    </source>
</evidence>
<dbReference type="InterPro" id="IPR001789">
    <property type="entry name" value="Sig_transdc_resp-reg_receiver"/>
</dbReference>
<sequence>MTANRAAPAGMLSGRVLVVEDHAFNRRAIEVQLGRWGVSCVAVASAEEALGVLQRQHFDLLMTDLHLPGMSGTQLAERVRNVSSIPLVLLTGREDMRHASATAASPFDAVLIKESRFDALHACLWQLLPRAARGPSVPLPERMHDDDPVSTFDFSELDALASRGVDVPALVRDWRRVLDEDMTRLVTARTCDDAETVRKLLHRIGNAASVFKARGVMALLENAGAASPAFMMQALDGIVAQVRAMETQIDAWCDEGR</sequence>
<dbReference type="CDD" id="cd17546">
    <property type="entry name" value="REC_hyHK_CKI1_RcsC-like"/>
    <property type="match status" value="1"/>
</dbReference>
<evidence type="ECO:0000259" key="3">
    <source>
        <dbReference type="PROSITE" id="PS50110"/>
    </source>
</evidence>
<evidence type="ECO:0000256" key="2">
    <source>
        <dbReference type="PROSITE-ProRule" id="PRU00169"/>
    </source>
</evidence>
<proteinExistence type="predicted"/>
<name>A0A1H4GI57_9BURK</name>
<dbReference type="PANTHER" id="PTHR44591">
    <property type="entry name" value="STRESS RESPONSE REGULATOR PROTEIN 1"/>
    <property type="match status" value="1"/>
</dbReference>
<protein>
    <submittedName>
        <fullName evidence="4">Response regulator receiver domain-containing protein</fullName>
    </submittedName>
</protein>